<protein>
    <recommendedName>
        <fullName evidence="3">Reprolysin-like metallo-peptidase family M12B</fullName>
    </recommendedName>
</protein>
<dbReference type="Proteomes" id="UP000385207">
    <property type="component" value="Unassembled WGS sequence"/>
</dbReference>
<dbReference type="SUPFAM" id="SSF55486">
    <property type="entry name" value="Metalloproteases ('zincins'), catalytic domain"/>
    <property type="match status" value="1"/>
</dbReference>
<dbReference type="AlphaFoldDB" id="A0A5E6RL00"/>
<evidence type="ECO:0000313" key="2">
    <source>
        <dbReference type="Proteomes" id="UP000385207"/>
    </source>
</evidence>
<gene>
    <name evidence="1" type="ORF">PS862_01766</name>
</gene>
<proteinExistence type="predicted"/>
<dbReference type="RefSeq" id="WP_150745117.1">
    <property type="nucleotide sequence ID" value="NZ_CABVHE010000012.1"/>
</dbReference>
<evidence type="ECO:0008006" key="3">
    <source>
        <dbReference type="Google" id="ProtNLM"/>
    </source>
</evidence>
<dbReference type="Gene3D" id="3.40.390.10">
    <property type="entry name" value="Collagenase (Catalytic Domain)"/>
    <property type="match status" value="1"/>
</dbReference>
<reference evidence="1 2" key="1">
    <citation type="submission" date="2019-09" db="EMBL/GenBank/DDBJ databases">
        <authorList>
            <person name="Chandra G."/>
            <person name="Truman W A."/>
        </authorList>
    </citation>
    <scope>NUCLEOTIDE SEQUENCE [LARGE SCALE GENOMIC DNA]</scope>
    <source>
        <strain evidence="1">PS862</strain>
    </source>
</reference>
<dbReference type="EMBL" id="CABVII010000006">
    <property type="protein sequence ID" value="VVO79764.1"/>
    <property type="molecule type" value="Genomic_DNA"/>
</dbReference>
<organism evidence="1 2">
    <name type="scientific">Pseudomonas fluorescens</name>
    <dbReference type="NCBI Taxonomy" id="294"/>
    <lineage>
        <taxon>Bacteria</taxon>
        <taxon>Pseudomonadati</taxon>
        <taxon>Pseudomonadota</taxon>
        <taxon>Gammaproteobacteria</taxon>
        <taxon>Pseudomonadales</taxon>
        <taxon>Pseudomonadaceae</taxon>
        <taxon>Pseudomonas</taxon>
    </lineage>
</organism>
<dbReference type="InterPro" id="IPR024079">
    <property type="entry name" value="MetalloPept_cat_dom_sf"/>
</dbReference>
<accession>A0A5E6RL00</accession>
<name>A0A5E6RL00_PSEFL</name>
<evidence type="ECO:0000313" key="1">
    <source>
        <dbReference type="EMBL" id="VVO79764.1"/>
    </source>
</evidence>
<dbReference type="OrthoDB" id="5951339at2"/>
<dbReference type="GO" id="GO:0008237">
    <property type="term" value="F:metallopeptidase activity"/>
    <property type="evidence" value="ECO:0007669"/>
    <property type="project" value="InterPro"/>
</dbReference>
<sequence length="196" mass="22592">MKKHITLPVIIHSDLQDYQKDKLYTDYFAWLKTELEFISEREVKILMYRQDEAPKLAGYNYKNEDGSAALVGWRDLLHDWYSGILSRDRDEAKLTKILLLTRDNINEKLGGLLGGLGGIALIKGHCAIASISSYRAPAHEIGHMLGATHEDGEVIYDGWWRDTIMLADELSHARGNVYRFSDKNRQHIRDYLKQFP</sequence>